<dbReference type="RefSeq" id="WP_090937011.1">
    <property type="nucleotide sequence ID" value="NZ_FOTS01000018.1"/>
</dbReference>
<protein>
    <submittedName>
        <fullName evidence="1">Uncharacterized protein</fullName>
    </submittedName>
</protein>
<accession>A0A1I4KN00</accession>
<dbReference type="AlphaFoldDB" id="A0A1I4KN00"/>
<gene>
    <name evidence="1" type="ORF">SAMN04490355_101874</name>
</gene>
<evidence type="ECO:0000313" key="1">
    <source>
        <dbReference type="EMBL" id="SFL79857.1"/>
    </source>
</evidence>
<organism evidence="1 2">
    <name type="scientific">Pelosinus propionicus DSM 13327</name>
    <dbReference type="NCBI Taxonomy" id="1123291"/>
    <lineage>
        <taxon>Bacteria</taxon>
        <taxon>Bacillati</taxon>
        <taxon>Bacillota</taxon>
        <taxon>Negativicutes</taxon>
        <taxon>Selenomonadales</taxon>
        <taxon>Sporomusaceae</taxon>
        <taxon>Pelosinus</taxon>
    </lineage>
</organism>
<proteinExistence type="predicted"/>
<evidence type="ECO:0000313" key="2">
    <source>
        <dbReference type="Proteomes" id="UP000199520"/>
    </source>
</evidence>
<name>A0A1I4KN00_9FIRM</name>
<reference evidence="2" key="1">
    <citation type="submission" date="2016-10" db="EMBL/GenBank/DDBJ databases">
        <authorList>
            <person name="Varghese N."/>
            <person name="Submissions S."/>
        </authorList>
    </citation>
    <scope>NUCLEOTIDE SEQUENCE [LARGE SCALE GENOMIC DNA]</scope>
    <source>
        <strain evidence="2">DSM 13327</strain>
    </source>
</reference>
<dbReference type="OrthoDB" id="5638364at2"/>
<dbReference type="Proteomes" id="UP000199520">
    <property type="component" value="Unassembled WGS sequence"/>
</dbReference>
<keyword evidence="2" id="KW-1185">Reference proteome</keyword>
<sequence length="152" mass="18393">MKINITKKEYQLLLDLVYLSDWVLHAHSEEKMEEKKPYEELEQKILALANEFGMEKMVEKNEKSGAYILNKKIMTKSQIVKHIENFENATFWEELIERLARRDFIKKYGEEAILQMSISERFEKEMSFHQEYHQEFDDYGLDNLQIHNLKKE</sequence>
<dbReference type="EMBL" id="FOTS01000018">
    <property type="protein sequence ID" value="SFL79857.1"/>
    <property type="molecule type" value="Genomic_DNA"/>
</dbReference>
<dbReference type="STRING" id="1123291.SAMN04490355_101874"/>